<evidence type="ECO:0000259" key="15">
    <source>
        <dbReference type="Pfam" id="PF10458"/>
    </source>
</evidence>
<dbReference type="InterPro" id="IPR010978">
    <property type="entry name" value="tRNA-bd_arm"/>
</dbReference>
<keyword evidence="8 12" id="KW-0175">Coiled coil</keyword>
<dbReference type="HAMAP" id="MF_02004">
    <property type="entry name" value="Val_tRNA_synth_type1"/>
    <property type="match status" value="1"/>
</dbReference>
<protein>
    <recommendedName>
        <fullName evidence="12">Valine--tRNA ligase</fullName>
        <ecNumber evidence="12">6.1.1.9</ecNumber>
    </recommendedName>
    <alternativeName>
        <fullName evidence="12">Valyl-tRNA synthetase</fullName>
        <shortName evidence="12">ValRS</shortName>
    </alternativeName>
</protein>
<dbReference type="InterPro" id="IPR009008">
    <property type="entry name" value="Val/Leu/Ile-tRNA-synth_edit"/>
</dbReference>
<dbReference type="Gene3D" id="3.40.50.620">
    <property type="entry name" value="HUPs"/>
    <property type="match status" value="2"/>
</dbReference>
<dbReference type="Proteomes" id="UP000002601">
    <property type="component" value="Chromosome"/>
</dbReference>
<dbReference type="SUPFAM" id="SSF50677">
    <property type="entry name" value="ValRS/IleRS/LeuRS editing domain"/>
    <property type="match status" value="1"/>
</dbReference>
<evidence type="ECO:0000256" key="7">
    <source>
        <dbReference type="ARBA" id="ARBA00022917"/>
    </source>
</evidence>
<evidence type="ECO:0000259" key="14">
    <source>
        <dbReference type="Pfam" id="PF08264"/>
    </source>
</evidence>
<dbReference type="GO" id="GO:0002161">
    <property type="term" value="F:aminoacyl-tRNA deacylase activity"/>
    <property type="evidence" value="ECO:0007669"/>
    <property type="project" value="InterPro"/>
</dbReference>
<dbReference type="FunFam" id="1.10.287.380:FF:000001">
    <property type="entry name" value="Valine--tRNA ligase"/>
    <property type="match status" value="1"/>
</dbReference>
<dbReference type="SUPFAM" id="SSF52374">
    <property type="entry name" value="Nucleotidylyl transferase"/>
    <property type="match status" value="1"/>
</dbReference>
<comment type="function">
    <text evidence="12">Catalyzes the attachment of valine to tRNA(Val). As ValRS can inadvertently accommodate and process structurally similar amino acids such as threonine, to avoid such errors, it has a 'posttransfer' editing activity that hydrolyzes mischarged Thr-tRNA(Val) in a tRNA-dependent manner.</text>
</comment>
<dbReference type="NCBIfam" id="TIGR00422">
    <property type="entry name" value="valS"/>
    <property type="match status" value="1"/>
</dbReference>
<dbReference type="eggNOG" id="COG0525">
    <property type="taxonomic scope" value="Bacteria"/>
</dbReference>
<keyword evidence="6 12" id="KW-0067">ATP-binding</keyword>
<evidence type="ECO:0000313" key="17">
    <source>
        <dbReference type="Proteomes" id="UP000002601"/>
    </source>
</evidence>
<dbReference type="InterPro" id="IPR001412">
    <property type="entry name" value="aa-tRNA-synth_I_CS"/>
</dbReference>
<comment type="domain">
    <text evidence="12">ValRS has two distinct active sites: one for aminoacylation and one for editing. The misactivated threonine is translocated from the active site to the editing site.</text>
</comment>
<evidence type="ECO:0000256" key="4">
    <source>
        <dbReference type="ARBA" id="ARBA00022598"/>
    </source>
</evidence>
<keyword evidence="3 12" id="KW-0963">Cytoplasm</keyword>
<dbReference type="Pfam" id="PF10458">
    <property type="entry name" value="Val_tRNA-synt_C"/>
    <property type="match status" value="1"/>
</dbReference>
<feature type="short sequence motif" description="'KMSKS' region" evidence="12">
    <location>
        <begin position="526"/>
        <end position="530"/>
    </location>
</feature>
<dbReference type="GO" id="GO:0005524">
    <property type="term" value="F:ATP binding"/>
    <property type="evidence" value="ECO:0007669"/>
    <property type="project" value="UniProtKB-UniRule"/>
</dbReference>
<dbReference type="EC" id="6.1.1.9" evidence="12"/>
<evidence type="ECO:0000256" key="9">
    <source>
        <dbReference type="ARBA" id="ARBA00023146"/>
    </source>
</evidence>
<evidence type="ECO:0000256" key="8">
    <source>
        <dbReference type="ARBA" id="ARBA00023054"/>
    </source>
</evidence>
<dbReference type="PRINTS" id="PR00986">
    <property type="entry name" value="TRNASYNTHVAL"/>
</dbReference>
<gene>
    <name evidence="12" type="primary">valS</name>
    <name evidence="16" type="ordered locus">Desal_0250</name>
</gene>
<feature type="domain" description="Methionyl/Valyl/Leucyl/Isoleucyl-tRNA synthetase anticodon-binding" evidence="14">
    <location>
        <begin position="609"/>
        <end position="756"/>
    </location>
</feature>
<comment type="subcellular location">
    <subcellularLocation>
        <location evidence="1 12">Cytoplasm</location>
    </subcellularLocation>
</comment>
<dbReference type="EMBL" id="CP001649">
    <property type="protein sequence ID" value="ACS78317.1"/>
    <property type="molecule type" value="Genomic_DNA"/>
</dbReference>
<feature type="coiled-coil region" evidence="12">
    <location>
        <begin position="813"/>
        <end position="882"/>
    </location>
</feature>
<organism evidence="16 17">
    <name type="scientific">Maridesulfovibrio salexigens (strain ATCC 14822 / DSM 2638 / NCIMB 8403 / VKM B-1763)</name>
    <name type="common">Desulfovibrio salexigens</name>
    <dbReference type="NCBI Taxonomy" id="526222"/>
    <lineage>
        <taxon>Bacteria</taxon>
        <taxon>Pseudomonadati</taxon>
        <taxon>Thermodesulfobacteriota</taxon>
        <taxon>Desulfovibrionia</taxon>
        <taxon>Desulfovibrionales</taxon>
        <taxon>Desulfovibrionaceae</taxon>
        <taxon>Maridesulfovibrio</taxon>
    </lineage>
</organism>
<dbReference type="InterPro" id="IPR013155">
    <property type="entry name" value="M/V/L/I-tRNA-synth_anticd-bd"/>
</dbReference>
<evidence type="ECO:0000256" key="10">
    <source>
        <dbReference type="ARBA" id="ARBA00047552"/>
    </source>
</evidence>
<evidence type="ECO:0000256" key="11">
    <source>
        <dbReference type="ARBA" id="ARBA00060830"/>
    </source>
</evidence>
<dbReference type="STRING" id="526222.Desal_0250"/>
<keyword evidence="9 12" id="KW-0030">Aminoacyl-tRNA synthetase</keyword>
<dbReference type="AlphaFoldDB" id="C6BW73"/>
<sequence length="884" mass="100864">MAESNLPKGYEPWDVEKKWLDHWEENKTFTPDPEADGDPYSIVIPPPNVTGVLHMGHALNITLQDILCRYQRQQGKNVLWVPGTDHAGIATQNVVERQLKTEGKTRDDLGREKFIERVWEWKEEKGGHILKQIRRMGASVDWDRECFTFDDQRAKAVRKVFVQLYEEGLIYKGNYIINWCNRCHTALADDEVEHSPKPGHFYNIKYKLSDGSGELIIATTRPETMLGDTAICVNPEDDRFKHLIGKTAILPLVGRELPIIGDSYVDMEFGTGALKVTPAHDMNDWELGRKHNLEVLSVFDEDGNINENAPEKYQGMFKDDLRKVIVEDLKAEGYLISIDDHEHSVGECYRCKSVIEPHVSEQWFVAMKPLAEKARAAVPSETKIFPSNWEKVYYEWLDNIRDWCISRQIWWGHRIPAWTCEDCGELIVANEDPTKCTKCGSSKLIQEEDVLDTWFSSALWPFSTLGWPDETPELAKYYPTSVLITGFDILFFWVARMMMMGIHFQDQIPFHHVYIHALVRDEHGKKMSKSTGNVIDPLEMSDKYGTDALRFTLTSFAAMGRDIKLSEQRIEGYRHFVNKIWNSARFALMNLDGKKPEAALEDASGLANEWILHRLEEVKDTMREAVESYRFNEVAQTMYKFIWNEFCDWYLEMIKPDLYSDDETRKGATLKVLWTVLSETMVLLHPVMPFVTQEVWSVLPGIENGDIATEAFPEKRDNCRNAAAVEQMELFQGIVSAVRNIRTELLIAPSKKLELIVRTANEETTALINDNAELIKALARLDSVTAGPDAEGPSASGTAVVQGNELFVPLAGAVDFESELARLDKEFAKLDKDLVVIEKKLSNKGFVSNAPAAVVEKEKAKLEEINDKKAKLTELKDRLVSVME</sequence>
<dbReference type="GO" id="GO:0005829">
    <property type="term" value="C:cytosol"/>
    <property type="evidence" value="ECO:0007669"/>
    <property type="project" value="TreeGrafter"/>
</dbReference>
<feature type="domain" description="Aminoacyl-tRNA synthetase class Ia" evidence="13">
    <location>
        <begin position="18"/>
        <end position="566"/>
    </location>
</feature>
<dbReference type="CDD" id="cd07962">
    <property type="entry name" value="Anticodon_Ia_Val"/>
    <property type="match status" value="1"/>
</dbReference>
<dbReference type="NCBIfam" id="NF004349">
    <property type="entry name" value="PRK05729.1"/>
    <property type="match status" value="1"/>
</dbReference>
<dbReference type="PANTHER" id="PTHR11946">
    <property type="entry name" value="VALYL-TRNA SYNTHETASES"/>
    <property type="match status" value="1"/>
</dbReference>
<comment type="subunit">
    <text evidence="2 12">Monomer.</text>
</comment>
<evidence type="ECO:0000256" key="5">
    <source>
        <dbReference type="ARBA" id="ARBA00022741"/>
    </source>
</evidence>
<dbReference type="Gene3D" id="3.90.740.10">
    <property type="entry name" value="Valyl/Leucyl/Isoleucyl-tRNA synthetase, editing domain"/>
    <property type="match status" value="1"/>
</dbReference>
<keyword evidence="17" id="KW-1185">Reference proteome</keyword>
<comment type="catalytic activity">
    <reaction evidence="10 12">
        <text>tRNA(Val) + L-valine + ATP = L-valyl-tRNA(Val) + AMP + diphosphate</text>
        <dbReference type="Rhea" id="RHEA:10704"/>
        <dbReference type="Rhea" id="RHEA-COMP:9672"/>
        <dbReference type="Rhea" id="RHEA-COMP:9708"/>
        <dbReference type="ChEBI" id="CHEBI:30616"/>
        <dbReference type="ChEBI" id="CHEBI:33019"/>
        <dbReference type="ChEBI" id="CHEBI:57762"/>
        <dbReference type="ChEBI" id="CHEBI:78442"/>
        <dbReference type="ChEBI" id="CHEBI:78537"/>
        <dbReference type="ChEBI" id="CHEBI:456215"/>
        <dbReference type="EC" id="6.1.1.9"/>
    </reaction>
</comment>
<dbReference type="GO" id="GO:0004832">
    <property type="term" value="F:valine-tRNA ligase activity"/>
    <property type="evidence" value="ECO:0007669"/>
    <property type="project" value="UniProtKB-UniRule"/>
</dbReference>
<dbReference type="PROSITE" id="PS00178">
    <property type="entry name" value="AA_TRNA_LIGASE_I"/>
    <property type="match status" value="1"/>
</dbReference>
<evidence type="ECO:0000256" key="2">
    <source>
        <dbReference type="ARBA" id="ARBA00011245"/>
    </source>
</evidence>
<dbReference type="PANTHER" id="PTHR11946:SF93">
    <property type="entry name" value="VALINE--TRNA LIGASE, CHLOROPLASTIC_MITOCHONDRIAL 2"/>
    <property type="match status" value="1"/>
</dbReference>
<dbReference type="Gene3D" id="1.10.287.380">
    <property type="entry name" value="Valyl-tRNA synthetase, C-terminal domain"/>
    <property type="match status" value="1"/>
</dbReference>
<evidence type="ECO:0000256" key="1">
    <source>
        <dbReference type="ARBA" id="ARBA00004496"/>
    </source>
</evidence>
<dbReference type="InterPro" id="IPR019499">
    <property type="entry name" value="Val-tRNA_synth_tRNA-bd"/>
</dbReference>
<feature type="short sequence motif" description="'HIGH' region" evidence="12">
    <location>
        <begin position="47"/>
        <end position="57"/>
    </location>
</feature>
<dbReference type="Pfam" id="PF08264">
    <property type="entry name" value="Anticodon_1"/>
    <property type="match status" value="1"/>
</dbReference>
<keyword evidence="5 12" id="KW-0547">Nucleotide-binding</keyword>
<evidence type="ECO:0000256" key="3">
    <source>
        <dbReference type="ARBA" id="ARBA00022490"/>
    </source>
</evidence>
<dbReference type="KEGG" id="dsa:Desal_0250"/>
<accession>C6BW73</accession>
<dbReference type="FunFam" id="1.10.730.10:FF:000014">
    <property type="entry name" value="Valine--tRNA ligase"/>
    <property type="match status" value="1"/>
</dbReference>
<dbReference type="GO" id="GO:0006438">
    <property type="term" value="P:valyl-tRNA aminoacylation"/>
    <property type="evidence" value="ECO:0007669"/>
    <property type="project" value="UniProtKB-UniRule"/>
</dbReference>
<dbReference type="InterPro" id="IPR014729">
    <property type="entry name" value="Rossmann-like_a/b/a_fold"/>
</dbReference>
<dbReference type="RefSeq" id="WP_012765843.1">
    <property type="nucleotide sequence ID" value="NC_012881.1"/>
</dbReference>
<dbReference type="FunFam" id="3.40.50.620:FF:000098">
    <property type="entry name" value="Valine--tRNA ligase"/>
    <property type="match status" value="1"/>
</dbReference>
<dbReference type="Pfam" id="PF00133">
    <property type="entry name" value="tRNA-synt_1"/>
    <property type="match status" value="1"/>
</dbReference>
<reference evidence="16 17" key="1">
    <citation type="submission" date="2009-06" db="EMBL/GenBank/DDBJ databases">
        <title>Complete sequence of Desulfovibrio salexigens DSM 2638.</title>
        <authorList>
            <consortium name="US DOE Joint Genome Institute"/>
            <person name="Lucas S."/>
            <person name="Copeland A."/>
            <person name="Lapidus A."/>
            <person name="Glavina del Rio T."/>
            <person name="Tice H."/>
            <person name="Bruce D."/>
            <person name="Goodwin L."/>
            <person name="Pitluck S."/>
            <person name="Munk A.C."/>
            <person name="Brettin T."/>
            <person name="Detter J.C."/>
            <person name="Han C."/>
            <person name="Tapia R."/>
            <person name="Larimer F."/>
            <person name="Land M."/>
            <person name="Hauser L."/>
            <person name="Kyrpides N."/>
            <person name="Anderson I."/>
            <person name="Wall J.D."/>
            <person name="Arkin A.P."/>
            <person name="Dehal P."/>
            <person name="Chivian D."/>
            <person name="Giles B."/>
            <person name="Hazen T.C."/>
        </authorList>
    </citation>
    <scope>NUCLEOTIDE SEQUENCE [LARGE SCALE GENOMIC DNA]</scope>
    <source>
        <strain evidence="17">ATCC 14822 / DSM 2638 / NCIMB 8403 / VKM B-1763</strain>
    </source>
</reference>
<dbReference type="InterPro" id="IPR033705">
    <property type="entry name" value="Anticodon_Ia_Val"/>
</dbReference>
<dbReference type="OrthoDB" id="9810365at2"/>
<dbReference type="InterPro" id="IPR037118">
    <property type="entry name" value="Val-tRNA_synth_C_sf"/>
</dbReference>
<evidence type="ECO:0000256" key="6">
    <source>
        <dbReference type="ARBA" id="ARBA00022840"/>
    </source>
</evidence>
<comment type="similarity">
    <text evidence="11 12">Belongs to the class-I aminoacyl-tRNA synthetase family. ValS type 1 subfamily.</text>
</comment>
<dbReference type="InterPro" id="IPR002303">
    <property type="entry name" value="Valyl-tRNA_ligase"/>
</dbReference>
<keyword evidence="4 12" id="KW-0436">Ligase</keyword>
<name>C6BW73_MARSD</name>
<keyword evidence="7 12" id="KW-0648">Protein biosynthesis</keyword>
<comment type="domain">
    <text evidence="12">The C-terminal coiled-coil domain is crucial for aminoacylation activity.</text>
</comment>
<dbReference type="FunFam" id="3.40.50.620:FF:000032">
    <property type="entry name" value="Valine--tRNA ligase"/>
    <property type="match status" value="1"/>
</dbReference>
<dbReference type="Gene3D" id="1.10.730.10">
    <property type="entry name" value="Isoleucyl-tRNA Synthetase, Domain 1"/>
    <property type="match status" value="1"/>
</dbReference>
<dbReference type="HOGENOM" id="CLU_001493_0_2_7"/>
<evidence type="ECO:0000313" key="16">
    <source>
        <dbReference type="EMBL" id="ACS78317.1"/>
    </source>
</evidence>
<proteinExistence type="inferred from homology"/>
<dbReference type="FunFam" id="3.90.740.10:FF:000010">
    <property type="entry name" value="Valine--tRNA ligase"/>
    <property type="match status" value="1"/>
</dbReference>
<dbReference type="SUPFAM" id="SSF47323">
    <property type="entry name" value="Anticodon-binding domain of a subclass of class I aminoacyl-tRNA synthetases"/>
    <property type="match status" value="1"/>
</dbReference>
<evidence type="ECO:0000259" key="13">
    <source>
        <dbReference type="Pfam" id="PF00133"/>
    </source>
</evidence>
<dbReference type="InterPro" id="IPR002300">
    <property type="entry name" value="aa-tRNA-synth_Ia"/>
</dbReference>
<feature type="binding site" evidence="12">
    <location>
        <position position="529"/>
    </location>
    <ligand>
        <name>ATP</name>
        <dbReference type="ChEBI" id="CHEBI:30616"/>
    </ligand>
</feature>
<dbReference type="InterPro" id="IPR009080">
    <property type="entry name" value="tRNAsynth_Ia_anticodon-bd"/>
</dbReference>
<dbReference type="SUPFAM" id="SSF46589">
    <property type="entry name" value="tRNA-binding arm"/>
    <property type="match status" value="1"/>
</dbReference>
<evidence type="ECO:0000256" key="12">
    <source>
        <dbReference type="HAMAP-Rule" id="MF_02004"/>
    </source>
</evidence>
<feature type="domain" description="Valyl-tRNA synthetase tRNA-binding arm" evidence="15">
    <location>
        <begin position="815"/>
        <end position="875"/>
    </location>
</feature>
<dbReference type="CDD" id="cd00817">
    <property type="entry name" value="ValRS_core"/>
    <property type="match status" value="1"/>
</dbReference>